<evidence type="ECO:0008006" key="4">
    <source>
        <dbReference type="Google" id="ProtNLM"/>
    </source>
</evidence>
<organism evidence="2 3">
    <name type="scientific">Muriicola jejuensis</name>
    <dbReference type="NCBI Taxonomy" id="504488"/>
    <lineage>
        <taxon>Bacteria</taxon>
        <taxon>Pseudomonadati</taxon>
        <taxon>Bacteroidota</taxon>
        <taxon>Flavobacteriia</taxon>
        <taxon>Flavobacteriales</taxon>
        <taxon>Flavobacteriaceae</taxon>
        <taxon>Muriicola</taxon>
    </lineage>
</organism>
<evidence type="ECO:0000313" key="3">
    <source>
        <dbReference type="Proteomes" id="UP000468443"/>
    </source>
</evidence>
<dbReference type="AlphaFoldDB" id="A0A6P0UDH3"/>
<evidence type="ECO:0000313" key="2">
    <source>
        <dbReference type="EMBL" id="NER11321.1"/>
    </source>
</evidence>
<gene>
    <name evidence="2" type="ORF">GWK09_12375</name>
</gene>
<dbReference type="InterPro" id="IPR052964">
    <property type="entry name" value="Sporulation_signal_mat"/>
</dbReference>
<feature type="transmembrane region" description="Helical" evidence="1">
    <location>
        <begin position="56"/>
        <end position="78"/>
    </location>
</feature>
<sequence>MISIQICVVYFHSAIAKFGVEEWRNGTAVYYWATHNIFGVNTSFISAVRDLLAMKLVVMLLTWGALFLEILFFGWIFIRSNKWNWLLFLLMGFSFHFLIIFFHGLFSFFFSMLGAIILYYIPKHKNFNLKFSCHE</sequence>
<name>A0A6P0UDH3_9FLAO</name>
<evidence type="ECO:0000256" key="1">
    <source>
        <dbReference type="SAM" id="Phobius"/>
    </source>
</evidence>
<keyword evidence="3" id="KW-1185">Reference proteome</keyword>
<accession>A0A6P0UDH3</accession>
<dbReference type="PANTHER" id="PTHR39535:SF2">
    <property type="entry name" value="HTTM DOMAIN-CONTAINING PROTEIN"/>
    <property type="match status" value="1"/>
</dbReference>
<dbReference type="PANTHER" id="PTHR39535">
    <property type="entry name" value="SPORULATION-DELAYING PROTEIN SDPB"/>
    <property type="match status" value="1"/>
</dbReference>
<dbReference type="RefSeq" id="WP_163693777.1">
    <property type="nucleotide sequence ID" value="NZ_FXTW01000003.1"/>
</dbReference>
<comment type="caution">
    <text evidence="2">The sequence shown here is derived from an EMBL/GenBank/DDBJ whole genome shotgun (WGS) entry which is preliminary data.</text>
</comment>
<feature type="transmembrane region" description="Helical" evidence="1">
    <location>
        <begin position="98"/>
        <end position="121"/>
    </location>
</feature>
<keyword evidence="1" id="KW-1133">Transmembrane helix</keyword>
<proteinExistence type="predicted"/>
<reference evidence="2 3" key="1">
    <citation type="submission" date="2020-01" db="EMBL/GenBank/DDBJ databases">
        <title>Muriicola jejuensis KCTC 22299.</title>
        <authorList>
            <person name="Wang G."/>
        </authorList>
    </citation>
    <scope>NUCLEOTIDE SEQUENCE [LARGE SCALE GENOMIC DNA]</scope>
    <source>
        <strain evidence="2 3">KCTC 22299</strain>
    </source>
</reference>
<dbReference type="Proteomes" id="UP000468443">
    <property type="component" value="Unassembled WGS sequence"/>
</dbReference>
<dbReference type="EMBL" id="JAABOP010000004">
    <property type="protein sequence ID" value="NER11321.1"/>
    <property type="molecule type" value="Genomic_DNA"/>
</dbReference>
<keyword evidence="1" id="KW-0812">Transmembrane</keyword>
<keyword evidence="1" id="KW-0472">Membrane</keyword>
<protein>
    <recommendedName>
        <fullName evidence="4">HTTM domain-containing protein</fullName>
    </recommendedName>
</protein>